<comment type="caution">
    <text evidence="6">The sequence shown here is derived from an EMBL/GenBank/DDBJ whole genome shotgun (WGS) entry which is preliminary data.</text>
</comment>
<dbReference type="InterPro" id="IPR036389">
    <property type="entry name" value="RNase_III_sf"/>
</dbReference>
<dbReference type="EMBL" id="JACMSC010000006">
    <property type="protein sequence ID" value="KAG6519107.1"/>
    <property type="molecule type" value="Genomic_DNA"/>
</dbReference>
<dbReference type="Gene3D" id="1.10.1520.10">
    <property type="entry name" value="Ribonuclease III domain"/>
    <property type="match status" value="1"/>
</dbReference>
<dbReference type="InterPro" id="IPR000999">
    <property type="entry name" value="RNase_III_dom"/>
</dbReference>
<dbReference type="SMART" id="SM00535">
    <property type="entry name" value="RIBOc"/>
    <property type="match status" value="1"/>
</dbReference>
<name>A0A8J5LHB7_ZINOF</name>
<evidence type="ECO:0000256" key="3">
    <source>
        <dbReference type="PROSITE-ProRule" id="PRU00266"/>
    </source>
</evidence>
<protein>
    <submittedName>
        <fullName evidence="6">Uncharacterized protein</fullName>
    </submittedName>
</protein>
<reference evidence="6 7" key="1">
    <citation type="submission" date="2020-08" db="EMBL/GenBank/DDBJ databases">
        <title>Plant Genome Project.</title>
        <authorList>
            <person name="Zhang R.-G."/>
        </authorList>
    </citation>
    <scope>NUCLEOTIDE SEQUENCE [LARGE SCALE GENOMIC DNA]</scope>
    <source>
        <tissue evidence="6">Rhizome</tissue>
    </source>
</reference>
<feature type="domain" description="DRBM" evidence="4">
    <location>
        <begin position="287"/>
        <end position="361"/>
    </location>
</feature>
<dbReference type="AlphaFoldDB" id="A0A8J5LHB7"/>
<organism evidence="6 7">
    <name type="scientific">Zingiber officinale</name>
    <name type="common">Ginger</name>
    <name type="synonym">Amomum zingiber</name>
    <dbReference type="NCBI Taxonomy" id="94328"/>
    <lineage>
        <taxon>Eukaryota</taxon>
        <taxon>Viridiplantae</taxon>
        <taxon>Streptophyta</taxon>
        <taxon>Embryophyta</taxon>
        <taxon>Tracheophyta</taxon>
        <taxon>Spermatophyta</taxon>
        <taxon>Magnoliopsida</taxon>
        <taxon>Liliopsida</taxon>
        <taxon>Zingiberales</taxon>
        <taxon>Zingiberaceae</taxon>
        <taxon>Zingiber</taxon>
    </lineage>
</organism>
<dbReference type="Pfam" id="PF14709">
    <property type="entry name" value="DND1_DSRM"/>
    <property type="match status" value="1"/>
</dbReference>
<dbReference type="PROSITE" id="PS00517">
    <property type="entry name" value="RNASE_3_1"/>
    <property type="match status" value="1"/>
</dbReference>
<keyword evidence="2 3" id="KW-0694">RNA-binding</keyword>
<evidence type="ECO:0000259" key="4">
    <source>
        <dbReference type="PROSITE" id="PS50137"/>
    </source>
</evidence>
<proteinExistence type="predicted"/>
<dbReference type="Proteomes" id="UP000734854">
    <property type="component" value="Unassembled WGS sequence"/>
</dbReference>
<dbReference type="Pfam" id="PF00636">
    <property type="entry name" value="Ribonuclease_3"/>
    <property type="match status" value="1"/>
</dbReference>
<accession>A0A8J5LHB7</accession>
<dbReference type="SMART" id="SM00358">
    <property type="entry name" value="DSRM"/>
    <property type="match status" value="2"/>
</dbReference>
<evidence type="ECO:0000313" key="6">
    <source>
        <dbReference type="EMBL" id="KAG6519107.1"/>
    </source>
</evidence>
<dbReference type="CDD" id="cd00593">
    <property type="entry name" value="RIBOc"/>
    <property type="match status" value="1"/>
</dbReference>
<evidence type="ECO:0000256" key="2">
    <source>
        <dbReference type="ARBA" id="ARBA00022884"/>
    </source>
</evidence>
<dbReference type="GO" id="GO:0030422">
    <property type="term" value="P:siRNA processing"/>
    <property type="evidence" value="ECO:0007669"/>
    <property type="project" value="TreeGrafter"/>
</dbReference>
<evidence type="ECO:0000313" key="7">
    <source>
        <dbReference type="Proteomes" id="UP000734854"/>
    </source>
</evidence>
<dbReference type="Gene3D" id="3.30.160.20">
    <property type="match status" value="1"/>
</dbReference>
<dbReference type="PROSITE" id="PS50142">
    <property type="entry name" value="RNASE_3_2"/>
    <property type="match status" value="1"/>
</dbReference>
<evidence type="ECO:0000256" key="1">
    <source>
        <dbReference type="ARBA" id="ARBA00022801"/>
    </source>
</evidence>
<dbReference type="SUPFAM" id="SSF69065">
    <property type="entry name" value="RNase III domain-like"/>
    <property type="match status" value="1"/>
</dbReference>
<feature type="domain" description="RNase III" evidence="5">
    <location>
        <begin position="3"/>
        <end position="176"/>
    </location>
</feature>
<sequence>MEVEAIERILGDYKFKDRLLLEEAFTHSSVDGQPSYQRLEFVGDAVLGLAVTKFVFLTNPTLDPGPLTLLRAANISTEKLARVAVRHGLYRFLRHNSATLDHSVHERTLCFPAFHLVMELTLMYFVSDQVEDFTAMVMKEAMEDAGRLQHGGSIKAPKVLADIVESFAAAVYIDCDYNLETFWKVFRGMLEPIITEETVEEQPVAALYMFCQKNGRRLGIKNQIEGSLNIVSILVDGQLVCTASSEQKLMARINAARTALRLLSASPVAELCSVTTGNEAAGKKDVECKQRLHSLCGKNHWGCPVYRIVEEDGPAHKKEYISSVQVEIDNNSVLVSFGDRKPRVKDSEKSAAMKLLSDLLIEGGEKRRRLLPAAMNHAVFHGFRPSGKLMSMVD</sequence>
<dbReference type="PROSITE" id="PS50137">
    <property type="entry name" value="DS_RBD"/>
    <property type="match status" value="1"/>
</dbReference>
<dbReference type="PANTHER" id="PTHR14950">
    <property type="entry name" value="DICER-RELATED"/>
    <property type="match status" value="1"/>
</dbReference>
<keyword evidence="1" id="KW-0378">Hydrolase</keyword>
<dbReference type="GO" id="GO:0005737">
    <property type="term" value="C:cytoplasm"/>
    <property type="evidence" value="ECO:0007669"/>
    <property type="project" value="TreeGrafter"/>
</dbReference>
<dbReference type="GO" id="GO:0005634">
    <property type="term" value="C:nucleus"/>
    <property type="evidence" value="ECO:0007669"/>
    <property type="project" value="TreeGrafter"/>
</dbReference>
<keyword evidence="7" id="KW-1185">Reference proteome</keyword>
<evidence type="ECO:0000259" key="5">
    <source>
        <dbReference type="PROSITE" id="PS50142"/>
    </source>
</evidence>
<dbReference type="GO" id="GO:0004525">
    <property type="term" value="F:ribonuclease III activity"/>
    <property type="evidence" value="ECO:0007669"/>
    <property type="project" value="InterPro"/>
</dbReference>
<gene>
    <name evidence="6" type="ORF">ZIOFF_022596</name>
</gene>
<dbReference type="SUPFAM" id="SSF54768">
    <property type="entry name" value="dsRNA-binding domain-like"/>
    <property type="match status" value="2"/>
</dbReference>
<dbReference type="GO" id="GO:0003723">
    <property type="term" value="F:RNA binding"/>
    <property type="evidence" value="ECO:0007669"/>
    <property type="project" value="UniProtKB-UniRule"/>
</dbReference>
<dbReference type="PANTHER" id="PTHR14950:SF49">
    <property type="entry name" value="RIBONUCLEASE 3-LIKE PROTEIN 2-RELATED"/>
    <property type="match status" value="1"/>
</dbReference>
<dbReference type="InterPro" id="IPR014720">
    <property type="entry name" value="dsRBD_dom"/>
</dbReference>